<dbReference type="PANTHER" id="PTHR11008">
    <property type="entry name" value="PROTEIN TAKEOUT-LIKE PROTEIN"/>
    <property type="match status" value="1"/>
</dbReference>
<evidence type="ECO:0000256" key="1">
    <source>
        <dbReference type="SAM" id="SignalP"/>
    </source>
</evidence>
<dbReference type="EMBL" id="KU096843">
    <property type="protein sequence ID" value="AMY63176.1"/>
    <property type="molecule type" value="mRNA"/>
</dbReference>
<name>A0A170QHQ4_ANTYA</name>
<reference evidence="2" key="1">
    <citation type="submission" date="2015-11" db="EMBL/GenBank/DDBJ databases">
        <title>Antheraea yamamai ESTs and full-length cDNAs.</title>
        <authorList>
            <person name="Kim S.-R."/>
            <person name="Choi K.-H."/>
            <person name="Kim K.-Y."/>
        </authorList>
    </citation>
    <scope>NUCLEOTIDE SEQUENCE</scope>
</reference>
<dbReference type="Pfam" id="PF06585">
    <property type="entry name" value="JHBP"/>
    <property type="match status" value="1"/>
</dbReference>
<evidence type="ECO:0000313" key="2">
    <source>
        <dbReference type="EMBL" id="AMY63176.1"/>
    </source>
</evidence>
<dbReference type="GO" id="GO:0005615">
    <property type="term" value="C:extracellular space"/>
    <property type="evidence" value="ECO:0007669"/>
    <property type="project" value="TreeGrafter"/>
</dbReference>
<sequence>MAVSNLVALVIASAILVVCESGFVDTLPKCKAWDYECQRNVMQLVVRNLGSTGIRDLDNSLADPLDISGLHVPVYDLIDVTFIQGDVRGVKGCTVSKFITNFELGQISGELICDILAQGKYTTSSYNPFVKVFLGTEALHGEGTGQVKIEKLKISFDYPFDLVRRSNDLYINSQVGKANLTFDVLDKVQFHADTGAAKDQSSEILIKILNDNWKLVMDFVWRIIKDVGTGYIYDFSTKFFDNVPLKYFIQDGLSPQSYY</sequence>
<protein>
    <submittedName>
        <fullName evidence="2">Putative odorant binding protein</fullName>
    </submittedName>
</protein>
<organism evidence="2">
    <name type="scientific">Antheraea yamamai</name>
    <name type="common">Japanese oak silkmoth</name>
    <dbReference type="NCBI Taxonomy" id="7121"/>
    <lineage>
        <taxon>Eukaryota</taxon>
        <taxon>Metazoa</taxon>
        <taxon>Ecdysozoa</taxon>
        <taxon>Arthropoda</taxon>
        <taxon>Hexapoda</taxon>
        <taxon>Insecta</taxon>
        <taxon>Pterygota</taxon>
        <taxon>Neoptera</taxon>
        <taxon>Endopterygota</taxon>
        <taxon>Lepidoptera</taxon>
        <taxon>Glossata</taxon>
        <taxon>Ditrysia</taxon>
        <taxon>Bombycoidea</taxon>
        <taxon>Saturniidae</taxon>
        <taxon>Saturniinae</taxon>
        <taxon>Saturniini</taxon>
        <taxon>Antheraea</taxon>
    </lineage>
</organism>
<feature type="signal peptide" evidence="1">
    <location>
        <begin position="1"/>
        <end position="21"/>
    </location>
</feature>
<dbReference type="AlphaFoldDB" id="A0A170QHQ4"/>
<accession>A0A170QHQ4</accession>
<dbReference type="Gene3D" id="3.15.10.30">
    <property type="entry name" value="Haemolymph juvenile hormone binding protein"/>
    <property type="match status" value="1"/>
</dbReference>
<dbReference type="InterPro" id="IPR010562">
    <property type="entry name" value="Haemolymph_juvenile_hormone-bd"/>
</dbReference>
<dbReference type="InterPro" id="IPR038606">
    <property type="entry name" value="To_sf"/>
</dbReference>
<feature type="chain" id="PRO_5007904221" evidence="1">
    <location>
        <begin position="22"/>
        <end position="259"/>
    </location>
</feature>
<dbReference type="SMART" id="SM00700">
    <property type="entry name" value="JHBP"/>
    <property type="match status" value="1"/>
</dbReference>
<dbReference type="PANTHER" id="PTHR11008:SF29">
    <property type="entry name" value="IP17226P"/>
    <property type="match status" value="1"/>
</dbReference>
<proteinExistence type="evidence at transcript level"/>
<keyword evidence="1" id="KW-0732">Signal</keyword>